<dbReference type="RefSeq" id="WP_340294428.1">
    <property type="nucleotide sequence ID" value="NZ_JBBEOI010000158.1"/>
</dbReference>
<evidence type="ECO:0008006" key="4">
    <source>
        <dbReference type="Google" id="ProtNLM"/>
    </source>
</evidence>
<evidence type="ECO:0000256" key="1">
    <source>
        <dbReference type="SAM" id="MobiDB-lite"/>
    </source>
</evidence>
<accession>A0ABV7WLJ6</accession>
<sequence length="478" mass="50920">MSITGVGARTDPWTRAWHDIGHRVAGLLENPQPVPVDLLPLAVASNAATIRSLVTVHRDLTRRETANRPTGDAKATGAGTASSERITVELLETNPVRALGIALDRHPATPGVALSDVLTTNPPPGPARLWHDLARAAVVAADVWRNADPASRPHRDQAWSLMADVAAIGQGLAHLDDDIARAATRMPHAVQVQLGTTPGVLSDRYAAAATAGLRAAGERTRHLAAQGPLPDVAPLRQPFTRPAAVRLPAHVPYAQAATVELLDRATGPVSPRDLTYLTRAQARLAEHAVRLTDDPVLAHAARQHTAQLHAVTARQLQTVEPASDQRALHQAQALLTYLAGMDTAHPDSGRVAAAIARSQPDVVDALHRAARHQLAAGTWLVPNPNERATSSIWVRQAPQSEWQPDLVHRLVEARTTAHTLAQAGGPNPFPDTDAAVAVATAWQGLPPRLAVNPPPFRPTTARPTAPSRATNRAHDVER</sequence>
<feature type="compositionally biased region" description="Low complexity" evidence="1">
    <location>
        <begin position="458"/>
        <end position="470"/>
    </location>
</feature>
<feature type="region of interest" description="Disordered" evidence="1">
    <location>
        <begin position="61"/>
        <end position="82"/>
    </location>
</feature>
<feature type="compositionally biased region" description="Low complexity" evidence="1">
    <location>
        <begin position="70"/>
        <end position="81"/>
    </location>
</feature>
<gene>
    <name evidence="2" type="ORF">ACFOLH_19450</name>
</gene>
<name>A0ABV7WLJ6_9MICO</name>
<reference evidence="3" key="1">
    <citation type="journal article" date="2019" name="Int. J. Syst. Evol. Microbiol.">
        <title>The Global Catalogue of Microorganisms (GCM) 10K type strain sequencing project: providing services to taxonomists for standard genome sequencing and annotation.</title>
        <authorList>
            <consortium name="The Broad Institute Genomics Platform"/>
            <consortium name="The Broad Institute Genome Sequencing Center for Infectious Disease"/>
            <person name="Wu L."/>
            <person name="Ma J."/>
        </authorList>
    </citation>
    <scope>NUCLEOTIDE SEQUENCE [LARGE SCALE GENOMIC DNA]</scope>
    <source>
        <strain evidence="3">NCAIM B.02333</strain>
    </source>
</reference>
<proteinExistence type="predicted"/>
<dbReference type="Proteomes" id="UP001595685">
    <property type="component" value="Unassembled WGS sequence"/>
</dbReference>
<comment type="caution">
    <text evidence="2">The sequence shown here is derived from an EMBL/GenBank/DDBJ whole genome shotgun (WGS) entry which is preliminary data.</text>
</comment>
<organism evidence="2 3">
    <name type="scientific">Aquipuribacter hungaricus</name>
    <dbReference type="NCBI Taxonomy" id="545624"/>
    <lineage>
        <taxon>Bacteria</taxon>
        <taxon>Bacillati</taxon>
        <taxon>Actinomycetota</taxon>
        <taxon>Actinomycetes</taxon>
        <taxon>Micrococcales</taxon>
        <taxon>Intrasporangiaceae</taxon>
        <taxon>Aquipuribacter</taxon>
    </lineage>
</organism>
<dbReference type="EMBL" id="JBHRWW010000029">
    <property type="protein sequence ID" value="MFC3690530.1"/>
    <property type="molecule type" value="Genomic_DNA"/>
</dbReference>
<evidence type="ECO:0000313" key="2">
    <source>
        <dbReference type="EMBL" id="MFC3690530.1"/>
    </source>
</evidence>
<keyword evidence="3" id="KW-1185">Reference proteome</keyword>
<evidence type="ECO:0000313" key="3">
    <source>
        <dbReference type="Proteomes" id="UP001595685"/>
    </source>
</evidence>
<feature type="region of interest" description="Disordered" evidence="1">
    <location>
        <begin position="446"/>
        <end position="478"/>
    </location>
</feature>
<protein>
    <recommendedName>
        <fullName evidence="4">DUF222 domain-containing protein</fullName>
    </recommendedName>
</protein>